<evidence type="ECO:0000313" key="2">
    <source>
        <dbReference type="Proteomes" id="UP000827976"/>
    </source>
</evidence>
<name>A0ACB7WII5_DIOAL</name>
<reference evidence="2" key="1">
    <citation type="journal article" date="2022" name="Nat. Commun.">
        <title>Chromosome evolution and the genetic basis of agronomically important traits in greater yam.</title>
        <authorList>
            <person name="Bredeson J.V."/>
            <person name="Lyons J.B."/>
            <person name="Oniyinde I.O."/>
            <person name="Okereke N.R."/>
            <person name="Kolade O."/>
            <person name="Nnabue I."/>
            <person name="Nwadili C.O."/>
            <person name="Hribova E."/>
            <person name="Parker M."/>
            <person name="Nwogha J."/>
            <person name="Shu S."/>
            <person name="Carlson J."/>
            <person name="Kariba R."/>
            <person name="Muthemba S."/>
            <person name="Knop K."/>
            <person name="Barton G.J."/>
            <person name="Sherwood A.V."/>
            <person name="Lopez-Montes A."/>
            <person name="Asiedu R."/>
            <person name="Jamnadass R."/>
            <person name="Muchugi A."/>
            <person name="Goodstein D."/>
            <person name="Egesi C.N."/>
            <person name="Featherston J."/>
            <person name="Asfaw A."/>
            <person name="Simpson G.G."/>
            <person name="Dolezel J."/>
            <person name="Hendre P.S."/>
            <person name="Van Deynze A."/>
            <person name="Kumar P.L."/>
            <person name="Obidiegwu J.E."/>
            <person name="Bhattacharjee R."/>
            <person name="Rokhsar D.S."/>
        </authorList>
    </citation>
    <scope>NUCLEOTIDE SEQUENCE [LARGE SCALE GENOMIC DNA]</scope>
    <source>
        <strain evidence="2">cv. TDa95/00328</strain>
    </source>
</reference>
<protein>
    <submittedName>
        <fullName evidence="1">SBP domain-containing protein</fullName>
    </submittedName>
</protein>
<dbReference type="Proteomes" id="UP000827976">
    <property type="component" value="Chromosome 3"/>
</dbReference>
<evidence type="ECO:0000313" key="1">
    <source>
        <dbReference type="EMBL" id="KAH7688119.1"/>
    </source>
</evidence>
<dbReference type="EMBL" id="CM037013">
    <property type="protein sequence ID" value="KAH7688119.1"/>
    <property type="molecule type" value="Genomic_DNA"/>
</dbReference>
<proteinExistence type="predicted"/>
<sequence>MMNRHGSIDSYHVPSIMSFAGLEATSQKHQQSSSIWDYETTTSTTTSATTTNANTHQNHPYLFTNTTTTNNNTQFLDCTPQLFLPTSNLPFYAPAPPPVIPNYCEDELIAVGGRIGLNLGRRTYFSSGDALALGRLWGRSRGGYAFGHHPPPRCQADGCGADLSGAKHYHRRHKVCEFHSKAAVVLFAGGVQQRFCQQCSRFHVLSEFDETKRSCRKRLADHNRRRRKPKPHQSSSSTSPSQKTKPSPKPSPKNPLESSKKEINHNHNHHHQFKNDPALSLGGLERVNSYNNESMDVSQQELFSNDFFNNQSLLCSTSNEDSRSRDAGQSSLLQLGQAAMFSMDFI</sequence>
<comment type="caution">
    <text evidence="1">The sequence shown here is derived from an EMBL/GenBank/DDBJ whole genome shotgun (WGS) entry which is preliminary data.</text>
</comment>
<organism evidence="1 2">
    <name type="scientific">Dioscorea alata</name>
    <name type="common">Purple yam</name>
    <dbReference type="NCBI Taxonomy" id="55571"/>
    <lineage>
        <taxon>Eukaryota</taxon>
        <taxon>Viridiplantae</taxon>
        <taxon>Streptophyta</taxon>
        <taxon>Embryophyta</taxon>
        <taxon>Tracheophyta</taxon>
        <taxon>Spermatophyta</taxon>
        <taxon>Magnoliopsida</taxon>
        <taxon>Liliopsida</taxon>
        <taxon>Dioscoreales</taxon>
        <taxon>Dioscoreaceae</taxon>
        <taxon>Dioscorea</taxon>
    </lineage>
</organism>
<keyword evidence="2" id="KW-1185">Reference proteome</keyword>
<accession>A0ACB7WII5</accession>
<gene>
    <name evidence="1" type="ORF">IHE45_03G011400</name>
</gene>